<protein>
    <recommendedName>
        <fullName evidence="9">Pyrroline-5-carboxylate reductase catalytic N-terminal domain-containing protein</fullName>
    </recommendedName>
</protein>
<dbReference type="SUPFAM" id="SSF51735">
    <property type="entry name" value="NAD(P)-binding Rossmann-fold domains"/>
    <property type="match status" value="1"/>
</dbReference>
<keyword evidence="8" id="KW-1185">Reference proteome</keyword>
<evidence type="ECO:0000256" key="1">
    <source>
        <dbReference type="ARBA" id="ARBA00005525"/>
    </source>
</evidence>
<dbReference type="GO" id="GO:0004735">
    <property type="term" value="F:pyrroline-5-carboxylate reductase activity"/>
    <property type="evidence" value="ECO:0007669"/>
    <property type="project" value="InterPro"/>
</dbReference>
<dbReference type="AlphaFoldDB" id="A0A0F7ZGH3"/>
<comment type="similarity">
    <text evidence="1">Belongs to the pyrroline-5-carboxylate reductase family.</text>
</comment>
<evidence type="ECO:0000313" key="7">
    <source>
        <dbReference type="EMBL" id="KJZ70891.1"/>
    </source>
</evidence>
<proteinExistence type="inferred from homology"/>
<feature type="binding site" evidence="4">
    <location>
        <position position="96"/>
    </location>
    <ligand>
        <name>NADPH</name>
        <dbReference type="ChEBI" id="CHEBI:57783"/>
    </ligand>
</feature>
<evidence type="ECO:0000256" key="4">
    <source>
        <dbReference type="PIRSR" id="PIRSR000193-1"/>
    </source>
</evidence>
<keyword evidence="2 4" id="KW-0521">NADP</keyword>
<dbReference type="Pfam" id="PF03807">
    <property type="entry name" value="F420_oxidored"/>
    <property type="match status" value="1"/>
</dbReference>
<dbReference type="EMBL" id="KQ030601">
    <property type="protein sequence ID" value="KJZ70891.1"/>
    <property type="molecule type" value="Genomic_DNA"/>
</dbReference>
<dbReference type="Proteomes" id="UP000054481">
    <property type="component" value="Unassembled WGS sequence"/>
</dbReference>
<evidence type="ECO:0000259" key="6">
    <source>
        <dbReference type="Pfam" id="PF14748"/>
    </source>
</evidence>
<gene>
    <name evidence="7" type="ORF">HIM_09717</name>
</gene>
<dbReference type="PIRSF" id="PIRSF000193">
    <property type="entry name" value="Pyrrol-5-carb_rd"/>
    <property type="match status" value="1"/>
</dbReference>
<feature type="binding site" evidence="4">
    <location>
        <begin position="109"/>
        <end position="112"/>
    </location>
    <ligand>
        <name>NADP(+)</name>
        <dbReference type="ChEBI" id="CHEBI:58349"/>
    </ligand>
</feature>
<sequence>MGFITEKTSMPGVTVTVLGCGADIRCPAGKLGTAIIQGLLRSCGQASEAGPQKYLHSISRIIAAVRHKDRLELLIKSLVTHVEAHTCPLDFVIADNVEAVRRADVVFLACHPNQATECLGGIGMQDAIAGKLVISVLGGVSVATLEQAVYSSSRRPASGQAPCHIVRAIANTAAARRQSITVVTQEETAKSHEKASLCEDVLRRLGQVAYVSSDQMPAATALCASGTAFFTTYLDAMIRGAVSEGLGEHAATRLAALTMAGGGDYAWRRHCRRPEGVGRG</sequence>
<dbReference type="Gene3D" id="3.40.50.720">
    <property type="entry name" value="NAD(P)-binding Rossmann-like Domain"/>
    <property type="match status" value="1"/>
</dbReference>
<dbReference type="PANTHER" id="PTHR11645">
    <property type="entry name" value="PYRROLINE-5-CARBOXYLATE REDUCTASE"/>
    <property type="match status" value="1"/>
</dbReference>
<evidence type="ECO:0000256" key="3">
    <source>
        <dbReference type="ARBA" id="ARBA00023002"/>
    </source>
</evidence>
<evidence type="ECO:0008006" key="9">
    <source>
        <dbReference type="Google" id="ProtNLM"/>
    </source>
</evidence>
<organism evidence="7 8">
    <name type="scientific">Hirsutella minnesotensis 3608</name>
    <dbReference type="NCBI Taxonomy" id="1043627"/>
    <lineage>
        <taxon>Eukaryota</taxon>
        <taxon>Fungi</taxon>
        <taxon>Dikarya</taxon>
        <taxon>Ascomycota</taxon>
        <taxon>Pezizomycotina</taxon>
        <taxon>Sordariomycetes</taxon>
        <taxon>Hypocreomycetidae</taxon>
        <taxon>Hypocreales</taxon>
        <taxon>Ophiocordycipitaceae</taxon>
        <taxon>Hirsutella</taxon>
    </lineage>
</organism>
<evidence type="ECO:0000313" key="8">
    <source>
        <dbReference type="Proteomes" id="UP000054481"/>
    </source>
</evidence>
<dbReference type="InterPro" id="IPR000304">
    <property type="entry name" value="Pyrroline-COOH_reductase"/>
</dbReference>
<name>A0A0F7ZGH3_9HYPO</name>
<dbReference type="GO" id="GO:0055129">
    <property type="term" value="P:L-proline biosynthetic process"/>
    <property type="evidence" value="ECO:0007669"/>
    <property type="project" value="TreeGrafter"/>
</dbReference>
<feature type="domain" description="Pyrroline-5-carboxylate reductase dimerisation" evidence="6">
    <location>
        <begin position="214"/>
        <end position="265"/>
    </location>
</feature>
<dbReference type="SUPFAM" id="SSF48179">
    <property type="entry name" value="6-phosphogluconate dehydrogenase C-terminal domain-like"/>
    <property type="match status" value="1"/>
</dbReference>
<dbReference type="InterPro" id="IPR029036">
    <property type="entry name" value="P5CR_dimer"/>
</dbReference>
<dbReference type="Pfam" id="PF14748">
    <property type="entry name" value="P5CR_dimer"/>
    <property type="match status" value="1"/>
</dbReference>
<dbReference type="PROSITE" id="PS51257">
    <property type="entry name" value="PROKAR_LIPOPROTEIN"/>
    <property type="match status" value="1"/>
</dbReference>
<dbReference type="InterPro" id="IPR008927">
    <property type="entry name" value="6-PGluconate_DH-like_C_sf"/>
</dbReference>
<feature type="domain" description="Pyrroline-5-carboxylate reductase catalytic N-terminal" evidence="5">
    <location>
        <begin position="28"/>
        <end position="137"/>
    </location>
</feature>
<evidence type="ECO:0000259" key="5">
    <source>
        <dbReference type="Pfam" id="PF03807"/>
    </source>
</evidence>
<dbReference type="OrthoDB" id="10263291at2759"/>
<reference evidence="7 8" key="1">
    <citation type="journal article" date="2014" name="Genome Biol. Evol.">
        <title>Comparative genomics and transcriptomics analyses reveal divergent lifestyle features of nematode endoparasitic fungus Hirsutella minnesotensis.</title>
        <authorList>
            <person name="Lai Y."/>
            <person name="Liu K."/>
            <person name="Zhang X."/>
            <person name="Zhang X."/>
            <person name="Li K."/>
            <person name="Wang N."/>
            <person name="Shu C."/>
            <person name="Wu Y."/>
            <person name="Wang C."/>
            <person name="Bushley K.E."/>
            <person name="Xiang M."/>
            <person name="Liu X."/>
        </authorList>
    </citation>
    <scope>NUCLEOTIDE SEQUENCE [LARGE SCALE GENOMIC DNA]</scope>
    <source>
        <strain evidence="7 8">3608</strain>
    </source>
</reference>
<dbReference type="Gene3D" id="1.10.3730.10">
    <property type="entry name" value="ProC C-terminal domain-like"/>
    <property type="match status" value="1"/>
</dbReference>
<accession>A0A0F7ZGH3</accession>
<dbReference type="InterPro" id="IPR028939">
    <property type="entry name" value="P5C_Rdtase_cat_N"/>
</dbReference>
<keyword evidence="3" id="KW-0560">Oxidoreductase</keyword>
<dbReference type="InterPro" id="IPR036291">
    <property type="entry name" value="NAD(P)-bd_dom_sf"/>
</dbReference>
<evidence type="ECO:0000256" key="2">
    <source>
        <dbReference type="ARBA" id="ARBA00022857"/>
    </source>
</evidence>
<dbReference type="PANTHER" id="PTHR11645:SF0">
    <property type="entry name" value="PYRROLINE-5-CARBOXYLATE REDUCTASE 3"/>
    <property type="match status" value="1"/>
</dbReference>